<sequence length="125" mass="14216">MKIKKEDIPVIMEAPGTVMRKLSGLGNMDVNYHELPKGLDFTPLLKGLPNDRCHCPHWGYIFEGSFRFIYNDGTEEVFEEGDIFYAPEGHTAIVDKDLKFIDFSPTKELTEVLTNVAKVMSEMSE</sequence>
<dbReference type="InterPro" id="IPR011051">
    <property type="entry name" value="RmlC_Cupin_sf"/>
</dbReference>
<accession>A0A3B1CU87</accession>
<dbReference type="SUPFAM" id="SSF51182">
    <property type="entry name" value="RmlC-like cupins"/>
    <property type="match status" value="1"/>
</dbReference>
<dbReference type="AlphaFoldDB" id="A0A3B1CU87"/>
<dbReference type="Gene3D" id="2.60.120.10">
    <property type="entry name" value="Jelly Rolls"/>
    <property type="match status" value="1"/>
</dbReference>
<dbReference type="InterPro" id="IPR014710">
    <property type="entry name" value="RmlC-like_jellyroll"/>
</dbReference>
<dbReference type="EMBL" id="UOGD01000162">
    <property type="protein sequence ID" value="VAX20247.1"/>
    <property type="molecule type" value="Genomic_DNA"/>
</dbReference>
<evidence type="ECO:0008006" key="2">
    <source>
        <dbReference type="Google" id="ProtNLM"/>
    </source>
</evidence>
<gene>
    <name evidence="1" type="ORF">MNBD_IGNAVI01-760</name>
</gene>
<evidence type="ECO:0000313" key="1">
    <source>
        <dbReference type="EMBL" id="VAX20247.1"/>
    </source>
</evidence>
<protein>
    <recommendedName>
        <fullName evidence="2">Cupin 2 conserved barrel domain-containing protein</fullName>
    </recommendedName>
</protein>
<name>A0A3B1CU87_9ZZZZ</name>
<organism evidence="1">
    <name type="scientific">hydrothermal vent metagenome</name>
    <dbReference type="NCBI Taxonomy" id="652676"/>
    <lineage>
        <taxon>unclassified sequences</taxon>
        <taxon>metagenomes</taxon>
        <taxon>ecological metagenomes</taxon>
    </lineage>
</organism>
<proteinExistence type="predicted"/>
<reference evidence="1" key="1">
    <citation type="submission" date="2018-06" db="EMBL/GenBank/DDBJ databases">
        <authorList>
            <person name="Zhirakovskaya E."/>
        </authorList>
    </citation>
    <scope>NUCLEOTIDE SEQUENCE</scope>
</reference>